<protein>
    <recommendedName>
        <fullName evidence="3">Homologous-pairing protein 2 homolog</fullName>
    </recommendedName>
</protein>
<sequence>MAPAKKQPKATEGEQIVLDYLRKTNRPYSATDITHNLHGALTKGAIQKLLTQLQERSEIHGKTYGKQVVYVARQDDQEAPSPDELAEMDQRIEELKAQIIEQREDNKQLNTTYQGLNSSLTNEQIQARTATLMEENSGFEERLAVLRSGENVMSEDDKKRIDRAYDDNRKHWKRRKTMFKDIFDAITEHMPGNRKDFMEELGIETDEQVGVDLKADPLQSL</sequence>
<evidence type="ECO:0000256" key="4">
    <source>
        <dbReference type="ARBA" id="ARBA00023054"/>
    </source>
</evidence>
<gene>
    <name evidence="11" type="ORF">BJ085DRAFT_36119</name>
</gene>
<dbReference type="Pfam" id="PF07106">
    <property type="entry name" value="WHD_TBPIP"/>
    <property type="match status" value="1"/>
</dbReference>
<comment type="subcellular location">
    <subcellularLocation>
        <location evidence="1">Nucleus</location>
    </subcellularLocation>
</comment>
<evidence type="ECO:0000256" key="2">
    <source>
        <dbReference type="ARBA" id="ARBA00007922"/>
    </source>
</evidence>
<accession>A0A4P9ZXD7</accession>
<dbReference type="OrthoDB" id="272266at2759"/>
<dbReference type="PANTHER" id="PTHR15938:SF0">
    <property type="entry name" value="HOMOLOGOUS-PAIRING PROTEIN 2 HOMOLOG"/>
    <property type="match status" value="1"/>
</dbReference>
<evidence type="ECO:0000256" key="3">
    <source>
        <dbReference type="ARBA" id="ARBA00016093"/>
    </source>
</evidence>
<organism evidence="11 12">
    <name type="scientific">Dimargaris cristalligena</name>
    <dbReference type="NCBI Taxonomy" id="215637"/>
    <lineage>
        <taxon>Eukaryota</taxon>
        <taxon>Fungi</taxon>
        <taxon>Fungi incertae sedis</taxon>
        <taxon>Zoopagomycota</taxon>
        <taxon>Kickxellomycotina</taxon>
        <taxon>Dimargaritomycetes</taxon>
        <taxon>Dimargaritales</taxon>
        <taxon>Dimargaritaceae</taxon>
        <taxon>Dimargaris</taxon>
    </lineage>
</organism>
<reference evidence="12" key="1">
    <citation type="journal article" date="2018" name="Nat. Microbiol.">
        <title>Leveraging single-cell genomics to expand the fungal tree of life.</title>
        <authorList>
            <person name="Ahrendt S.R."/>
            <person name="Quandt C.A."/>
            <person name="Ciobanu D."/>
            <person name="Clum A."/>
            <person name="Salamov A."/>
            <person name="Andreopoulos B."/>
            <person name="Cheng J.F."/>
            <person name="Woyke T."/>
            <person name="Pelin A."/>
            <person name="Henrissat B."/>
            <person name="Reynolds N.K."/>
            <person name="Benny G.L."/>
            <person name="Smith M.E."/>
            <person name="James T.Y."/>
            <person name="Grigoriev I.V."/>
        </authorList>
    </citation>
    <scope>NUCLEOTIDE SEQUENCE [LARGE SCALE GENOMIC DNA]</scope>
    <source>
        <strain evidence="12">RSA 468</strain>
    </source>
</reference>
<evidence type="ECO:0000313" key="12">
    <source>
        <dbReference type="Proteomes" id="UP000268162"/>
    </source>
</evidence>
<dbReference type="InterPro" id="IPR036388">
    <property type="entry name" value="WH-like_DNA-bd_sf"/>
</dbReference>
<evidence type="ECO:0000259" key="10">
    <source>
        <dbReference type="Pfam" id="PF18517"/>
    </source>
</evidence>
<feature type="domain" description="Leucine zipper with capping helix" evidence="10">
    <location>
        <begin position="155"/>
        <end position="210"/>
    </location>
</feature>
<dbReference type="PANTHER" id="PTHR15938">
    <property type="entry name" value="TBP-1 INTERACTING PROTEIN"/>
    <property type="match status" value="1"/>
</dbReference>
<dbReference type="GO" id="GO:0007129">
    <property type="term" value="P:homologous chromosome pairing at meiosis"/>
    <property type="evidence" value="ECO:0007669"/>
    <property type="project" value="TreeGrafter"/>
</dbReference>
<comment type="similarity">
    <text evidence="2">Belongs to the HOP2 family.</text>
</comment>
<evidence type="ECO:0000259" key="9">
    <source>
        <dbReference type="Pfam" id="PF07106"/>
    </source>
</evidence>
<keyword evidence="7" id="KW-0469">Meiosis</keyword>
<dbReference type="GO" id="GO:0120231">
    <property type="term" value="C:DNA recombinase auxiliary factor complex"/>
    <property type="evidence" value="ECO:0007669"/>
    <property type="project" value="TreeGrafter"/>
</dbReference>
<dbReference type="Gene3D" id="1.10.10.10">
    <property type="entry name" value="Winged helix-like DNA-binding domain superfamily/Winged helix DNA-binding domain"/>
    <property type="match status" value="1"/>
</dbReference>
<evidence type="ECO:0000256" key="8">
    <source>
        <dbReference type="SAM" id="Coils"/>
    </source>
</evidence>
<dbReference type="Proteomes" id="UP000268162">
    <property type="component" value="Unassembled WGS sequence"/>
</dbReference>
<dbReference type="GO" id="GO:0000709">
    <property type="term" value="P:meiotic joint molecule formation"/>
    <property type="evidence" value="ECO:0007669"/>
    <property type="project" value="TreeGrafter"/>
</dbReference>
<dbReference type="STRING" id="215637.A0A4P9ZXD7"/>
<dbReference type="GO" id="GO:0120230">
    <property type="term" value="F:recombinase activator activity"/>
    <property type="evidence" value="ECO:0007669"/>
    <property type="project" value="TreeGrafter"/>
</dbReference>
<name>A0A4P9ZXD7_9FUNG</name>
<evidence type="ECO:0000256" key="5">
    <source>
        <dbReference type="ARBA" id="ARBA00023172"/>
    </source>
</evidence>
<feature type="coiled-coil region" evidence="8">
    <location>
        <begin position="85"/>
        <end position="112"/>
    </location>
</feature>
<dbReference type="InterPro" id="IPR010776">
    <property type="entry name" value="Hop2_WH_dom"/>
</dbReference>
<evidence type="ECO:0000256" key="7">
    <source>
        <dbReference type="ARBA" id="ARBA00023254"/>
    </source>
</evidence>
<dbReference type="EMBL" id="ML002412">
    <property type="protein sequence ID" value="RKP38038.1"/>
    <property type="molecule type" value="Genomic_DNA"/>
</dbReference>
<dbReference type="GO" id="GO:0000794">
    <property type="term" value="C:condensed nuclear chromosome"/>
    <property type="evidence" value="ECO:0007669"/>
    <property type="project" value="TreeGrafter"/>
</dbReference>
<dbReference type="GO" id="GO:0003690">
    <property type="term" value="F:double-stranded DNA binding"/>
    <property type="evidence" value="ECO:0007669"/>
    <property type="project" value="TreeGrafter"/>
</dbReference>
<keyword evidence="4 8" id="KW-0175">Coiled coil</keyword>
<dbReference type="Pfam" id="PF18517">
    <property type="entry name" value="LZ3wCH"/>
    <property type="match status" value="1"/>
</dbReference>
<evidence type="ECO:0000256" key="1">
    <source>
        <dbReference type="ARBA" id="ARBA00004123"/>
    </source>
</evidence>
<evidence type="ECO:0000256" key="6">
    <source>
        <dbReference type="ARBA" id="ARBA00023242"/>
    </source>
</evidence>
<keyword evidence="12" id="KW-1185">Reference proteome</keyword>
<dbReference type="InterPro" id="IPR040661">
    <property type="entry name" value="LZ3wCH"/>
</dbReference>
<evidence type="ECO:0000313" key="11">
    <source>
        <dbReference type="EMBL" id="RKP38038.1"/>
    </source>
</evidence>
<dbReference type="AlphaFoldDB" id="A0A4P9ZXD7"/>
<dbReference type="GO" id="GO:0010774">
    <property type="term" value="P:meiotic strand invasion involved in reciprocal meiotic recombination"/>
    <property type="evidence" value="ECO:0007669"/>
    <property type="project" value="TreeGrafter"/>
</dbReference>
<feature type="domain" description="Homologous-pairing protein 2 winged helix" evidence="9">
    <location>
        <begin position="13"/>
        <end position="72"/>
    </location>
</feature>
<keyword evidence="6" id="KW-0539">Nucleus</keyword>
<proteinExistence type="inferred from homology"/>
<keyword evidence="5" id="KW-0233">DNA recombination</keyword>